<dbReference type="EMBL" id="ML995497">
    <property type="protein sequence ID" value="KAF2138188.1"/>
    <property type="molecule type" value="Genomic_DNA"/>
</dbReference>
<sequence>MISENSPTRGTATSVLEHAEKMISEHNTVLQTNSVPPAQQSCKTLFIHIATENRHGSYIYAFTTHTSDDCHTAMRKAMDACNTLPKPMYMRFLRLFEPLLTRRVVEVVQYTAVHEDPESKSYPVQVSINSRFEDYHLLRSLGTKPSRGQSCKTFISSKAGKLLCTDKEFVRGDSMALMVRRKLSKTRAAIFIPIVLSMCFWICFEVGSYGKGWQEGLSAVAAVYALVTAVQATIWLVFEFT</sequence>
<name>A0A6A6B3K4_9PEZI</name>
<dbReference type="RefSeq" id="XP_033393901.1">
    <property type="nucleotide sequence ID" value="XM_033545292.1"/>
</dbReference>
<feature type="transmembrane region" description="Helical" evidence="1">
    <location>
        <begin position="188"/>
        <end position="210"/>
    </location>
</feature>
<feature type="transmembrane region" description="Helical" evidence="1">
    <location>
        <begin position="216"/>
        <end position="238"/>
    </location>
</feature>
<keyword evidence="1" id="KW-0472">Membrane</keyword>
<accession>A0A6A6B3K4</accession>
<gene>
    <name evidence="2" type="ORF">K452DRAFT_338802</name>
</gene>
<dbReference type="Proteomes" id="UP000799438">
    <property type="component" value="Unassembled WGS sequence"/>
</dbReference>
<keyword evidence="1" id="KW-1133">Transmembrane helix</keyword>
<dbReference type="GeneID" id="54302794"/>
<keyword evidence="3" id="KW-1185">Reference proteome</keyword>
<reference evidence="2" key="1">
    <citation type="journal article" date="2020" name="Stud. Mycol.">
        <title>101 Dothideomycetes genomes: a test case for predicting lifestyles and emergence of pathogens.</title>
        <authorList>
            <person name="Haridas S."/>
            <person name="Albert R."/>
            <person name="Binder M."/>
            <person name="Bloem J."/>
            <person name="Labutti K."/>
            <person name="Salamov A."/>
            <person name="Andreopoulos B."/>
            <person name="Baker S."/>
            <person name="Barry K."/>
            <person name="Bills G."/>
            <person name="Bluhm B."/>
            <person name="Cannon C."/>
            <person name="Castanera R."/>
            <person name="Culley D."/>
            <person name="Daum C."/>
            <person name="Ezra D."/>
            <person name="Gonzalez J."/>
            <person name="Henrissat B."/>
            <person name="Kuo A."/>
            <person name="Liang C."/>
            <person name="Lipzen A."/>
            <person name="Lutzoni F."/>
            <person name="Magnuson J."/>
            <person name="Mondo S."/>
            <person name="Nolan M."/>
            <person name="Ohm R."/>
            <person name="Pangilinan J."/>
            <person name="Park H.-J."/>
            <person name="Ramirez L."/>
            <person name="Alfaro M."/>
            <person name="Sun H."/>
            <person name="Tritt A."/>
            <person name="Yoshinaga Y."/>
            <person name="Zwiers L.-H."/>
            <person name="Turgeon B."/>
            <person name="Goodwin S."/>
            <person name="Spatafora J."/>
            <person name="Crous P."/>
            <person name="Grigoriev I."/>
        </authorList>
    </citation>
    <scope>NUCLEOTIDE SEQUENCE</scope>
    <source>
        <strain evidence="2">CBS 121167</strain>
    </source>
</reference>
<organism evidence="2 3">
    <name type="scientific">Aplosporella prunicola CBS 121167</name>
    <dbReference type="NCBI Taxonomy" id="1176127"/>
    <lineage>
        <taxon>Eukaryota</taxon>
        <taxon>Fungi</taxon>
        <taxon>Dikarya</taxon>
        <taxon>Ascomycota</taxon>
        <taxon>Pezizomycotina</taxon>
        <taxon>Dothideomycetes</taxon>
        <taxon>Dothideomycetes incertae sedis</taxon>
        <taxon>Botryosphaeriales</taxon>
        <taxon>Aplosporellaceae</taxon>
        <taxon>Aplosporella</taxon>
    </lineage>
</organism>
<evidence type="ECO:0000313" key="2">
    <source>
        <dbReference type="EMBL" id="KAF2138188.1"/>
    </source>
</evidence>
<keyword evidence="1" id="KW-0812">Transmembrane</keyword>
<evidence type="ECO:0000256" key="1">
    <source>
        <dbReference type="SAM" id="Phobius"/>
    </source>
</evidence>
<evidence type="ECO:0000313" key="3">
    <source>
        <dbReference type="Proteomes" id="UP000799438"/>
    </source>
</evidence>
<dbReference type="AlphaFoldDB" id="A0A6A6B3K4"/>
<proteinExistence type="predicted"/>
<protein>
    <submittedName>
        <fullName evidence="2">Uncharacterized protein</fullName>
    </submittedName>
</protein>